<evidence type="ECO:0000259" key="2">
    <source>
        <dbReference type="Pfam" id="PF13495"/>
    </source>
</evidence>
<organism evidence="3 4">
    <name type="scientific">Limnohabitans planktonicus II-D5</name>
    <dbReference type="NCBI Taxonomy" id="1293045"/>
    <lineage>
        <taxon>Bacteria</taxon>
        <taxon>Pseudomonadati</taxon>
        <taxon>Pseudomonadota</taxon>
        <taxon>Betaproteobacteria</taxon>
        <taxon>Burkholderiales</taxon>
        <taxon>Comamonadaceae</taxon>
        <taxon>Limnohabitans</taxon>
    </lineage>
</organism>
<dbReference type="GO" id="GO:0015074">
    <property type="term" value="P:DNA integration"/>
    <property type="evidence" value="ECO:0007669"/>
    <property type="project" value="InterPro"/>
</dbReference>
<protein>
    <recommendedName>
        <fullName evidence="2">Integrase SAM-like N-terminal domain-containing protein</fullName>
    </recommendedName>
</protein>
<proteinExistence type="predicted"/>
<comment type="caution">
    <text evidence="3">The sequence shown here is derived from an EMBL/GenBank/DDBJ whole genome shotgun (WGS) entry which is preliminary data.</text>
</comment>
<feature type="domain" description="Integrase SAM-like N-terminal" evidence="2">
    <location>
        <begin position="3"/>
        <end position="39"/>
    </location>
</feature>
<dbReference type="Gene3D" id="1.10.150.130">
    <property type="match status" value="1"/>
</dbReference>
<dbReference type="OrthoDB" id="9801717at2"/>
<accession>A0A2T7UCE4</accession>
<keyword evidence="4" id="KW-1185">Reference proteome</keyword>
<dbReference type="InterPro" id="IPR004107">
    <property type="entry name" value="Integrase_SAM-like_N"/>
</dbReference>
<evidence type="ECO:0000313" key="3">
    <source>
        <dbReference type="EMBL" id="PVE42375.1"/>
    </source>
</evidence>
<name>A0A2T7UCE4_9BURK</name>
<sequence>MVSFLSMLANERKLSTSTHKQALRALLFLYRQVSGVDLPWINNKHSPRGRGSYRRQ</sequence>
<dbReference type="GO" id="GO:0003677">
    <property type="term" value="F:DNA binding"/>
    <property type="evidence" value="ECO:0007669"/>
    <property type="project" value="UniProtKB-KW"/>
</dbReference>
<gene>
    <name evidence="3" type="ORF">H663_012695</name>
</gene>
<dbReference type="Proteomes" id="UP000037507">
    <property type="component" value="Unassembled WGS sequence"/>
</dbReference>
<evidence type="ECO:0000256" key="1">
    <source>
        <dbReference type="ARBA" id="ARBA00023125"/>
    </source>
</evidence>
<dbReference type="EMBL" id="LFYT02000015">
    <property type="protein sequence ID" value="PVE42375.1"/>
    <property type="molecule type" value="Genomic_DNA"/>
</dbReference>
<dbReference type="AlphaFoldDB" id="A0A2T7UCE4"/>
<reference evidence="3" key="1">
    <citation type="submission" date="2017-04" db="EMBL/GenBank/DDBJ databases">
        <title>Unexpected and diverse lifestyles within the genus Limnohabitans.</title>
        <authorList>
            <person name="Kasalicky V."/>
            <person name="Mehrshad M."/>
            <person name="Andrei S.-A."/>
            <person name="Salcher M."/>
            <person name="Kratochvilova H."/>
            <person name="Simek K."/>
            <person name="Ghai R."/>
        </authorList>
    </citation>
    <scope>NUCLEOTIDE SEQUENCE [LARGE SCALE GENOMIC DNA]</scope>
    <source>
        <strain evidence="3">II-D5</strain>
    </source>
</reference>
<dbReference type="InterPro" id="IPR010998">
    <property type="entry name" value="Integrase_recombinase_N"/>
</dbReference>
<evidence type="ECO:0000313" key="4">
    <source>
        <dbReference type="Proteomes" id="UP000037507"/>
    </source>
</evidence>
<keyword evidence="1" id="KW-0238">DNA-binding</keyword>
<dbReference type="Pfam" id="PF13495">
    <property type="entry name" value="Phage_int_SAM_4"/>
    <property type="match status" value="1"/>
</dbReference>